<keyword evidence="4" id="KW-1185">Reference proteome</keyword>
<dbReference type="NCBIfam" id="NF045579">
    <property type="entry name" value="rhamnoside_JR"/>
    <property type="match status" value="1"/>
</dbReference>
<protein>
    <recommendedName>
        <fullName evidence="5">Alpha-L-rhamnosidase</fullName>
    </recommendedName>
</protein>
<evidence type="ECO:0000313" key="4">
    <source>
        <dbReference type="Proteomes" id="UP000198589"/>
    </source>
</evidence>
<sequence>MSDPELERLWRGFCSPPDDARPRAWWHWMDGNVDPQGIRLDLEWLQRVGVRGVQLFDGGMGTPLVVPERVAHGSAAWSEAVRLAADTARELGLEFAVATSPGWSAAGGPWVEPADAMKKVVWSETVVEGGRAVEQQLAPLPDVAGPYQDCPRWDADPGVHRYAQDWAAVAVPADDVPGALLPSAVAASASVPDWRALVDGSFDGAVSLPRNPDGPSTAWIEQIFDRPVSAAAVTVGLPGPRGFGAAPPPSAHLEVSDDGVHYRRVADLEVLENPAGKAVPVRTVAFPPVTARRFRLVLTGDAAAGPPGLAPGVRPLPVFQRMAEFLVSEFALYPGGRVHQAEVKAGFAAAPDYYALDAPGPTSVIDPERVLELTDHVDRDGVLRWEAPQGRWRILRFGASLTGQTNGPAAPDATGLEVDKLDAAAVRRYLDTYLGFFDDAGLDALLSDSIESGPQNATDRLRERFTELRGYDPVRWLPALAGLVVGDAERTDRFLWDHRRTIADLVASEYYGTVAAEAHARGLAYYAEALEDHRPQLGDDLAMRSHADVPMGAMWVFDAGTEAPRSTFLADLKGASSVAHVHGKAFTGAESMTAFHRPWSYTPRRLKHVADLELALGVTRFCIHTSPHQPVQVPPPGIGLAPQLGQAFIRTEPWAELAGPWIDYLARCSWLLNQGLPAVDVAVFVGEEAPVTSIFGEAPDGTVPPGFDVDYVDLAGLESAVTVEDGDLVAGGARYRVLLLGGSSSRMTVRALRRLQELVDQGATVVGARPSSSPSLADDDDEHARLCERLWGAPSGAVRDTDLATTLTDLGLEPSLTVEGARLLRIGRRTPAGEVAFLANPLPEPVSATLRAQDGASLLVWDPVALLRRPLPRAGSGHALTVPALGSVFVLRGETAQDQPPEPVAELPLDGEWRLRLPGVLETALDGGPVPWTSLGPAAAGFAGVGTYATDIDLDEDPGDSVVVLDLGADVGDLARVRVNGADGGVVWTEPWRVDLTGALRGGANTIEIDVANAWMNRLIAEAGTPTGEIFGPVATVYEPDAPVRTSGLSGPVVLRVPG</sequence>
<dbReference type="PANTHER" id="PTHR43817">
    <property type="entry name" value="GLYCOSYL HYDROLASE"/>
    <property type="match status" value="1"/>
</dbReference>
<evidence type="ECO:0000256" key="2">
    <source>
        <dbReference type="ARBA" id="ARBA00022801"/>
    </source>
</evidence>
<organism evidence="3 4">
    <name type="scientific">Blastococcus tunisiensis</name>
    <dbReference type="NCBI Taxonomy" id="1798228"/>
    <lineage>
        <taxon>Bacteria</taxon>
        <taxon>Bacillati</taxon>
        <taxon>Actinomycetota</taxon>
        <taxon>Actinomycetes</taxon>
        <taxon>Geodermatophilales</taxon>
        <taxon>Geodermatophilaceae</taxon>
        <taxon>Blastococcus</taxon>
    </lineage>
</organism>
<dbReference type="EMBL" id="FOND01000030">
    <property type="protein sequence ID" value="SFF87575.1"/>
    <property type="molecule type" value="Genomic_DNA"/>
</dbReference>
<gene>
    <name evidence="3" type="ORF">SAMN05216574_13036</name>
</gene>
<dbReference type="RefSeq" id="WP_254791193.1">
    <property type="nucleotide sequence ID" value="NZ_FOND01000030.1"/>
</dbReference>
<dbReference type="InterPro" id="IPR008979">
    <property type="entry name" value="Galactose-bd-like_sf"/>
</dbReference>
<dbReference type="PANTHER" id="PTHR43817:SF1">
    <property type="entry name" value="HYDROLASE, FAMILY 43, PUTATIVE (AFU_ORTHOLOGUE AFUA_3G01660)-RELATED"/>
    <property type="match status" value="1"/>
</dbReference>
<dbReference type="Proteomes" id="UP000198589">
    <property type="component" value="Unassembled WGS sequence"/>
</dbReference>
<dbReference type="GO" id="GO:0016787">
    <property type="term" value="F:hydrolase activity"/>
    <property type="evidence" value="ECO:0007669"/>
    <property type="project" value="UniProtKB-KW"/>
</dbReference>
<evidence type="ECO:0008006" key="5">
    <source>
        <dbReference type="Google" id="ProtNLM"/>
    </source>
</evidence>
<dbReference type="AlphaFoldDB" id="A0A1I2M7S9"/>
<name>A0A1I2M7S9_9ACTN</name>
<reference evidence="4" key="1">
    <citation type="submission" date="2016-10" db="EMBL/GenBank/DDBJ databases">
        <authorList>
            <person name="Varghese N."/>
            <person name="Submissions S."/>
        </authorList>
    </citation>
    <scope>NUCLEOTIDE SEQUENCE [LARGE SCALE GENOMIC DNA]</scope>
    <source>
        <strain evidence="4">DSM 46838</strain>
    </source>
</reference>
<proteinExistence type="predicted"/>
<dbReference type="Gene3D" id="2.60.120.260">
    <property type="entry name" value="Galactose-binding domain-like"/>
    <property type="match status" value="2"/>
</dbReference>
<dbReference type="SUPFAM" id="SSF49785">
    <property type="entry name" value="Galactose-binding domain-like"/>
    <property type="match status" value="1"/>
</dbReference>
<evidence type="ECO:0000313" key="3">
    <source>
        <dbReference type="EMBL" id="SFF87575.1"/>
    </source>
</evidence>
<keyword evidence="2" id="KW-0378">Hydrolase</keyword>
<dbReference type="STRING" id="1798228.SAMN05216574_13036"/>
<accession>A0A1I2M7S9</accession>
<evidence type="ECO:0000256" key="1">
    <source>
        <dbReference type="ARBA" id="ARBA00022729"/>
    </source>
</evidence>
<dbReference type="Pfam" id="PF17132">
    <property type="entry name" value="Glyco_hydro_106"/>
    <property type="match status" value="1"/>
</dbReference>
<keyword evidence="1" id="KW-0732">Signal</keyword>